<feature type="transmembrane region" description="Helical" evidence="1">
    <location>
        <begin position="149"/>
        <end position="169"/>
    </location>
</feature>
<keyword evidence="1" id="KW-0812">Transmembrane</keyword>
<evidence type="ECO:0000313" key="2">
    <source>
        <dbReference type="EMBL" id="HIU21363.1"/>
    </source>
</evidence>
<keyword evidence="1" id="KW-0472">Membrane</keyword>
<feature type="transmembrane region" description="Helical" evidence="1">
    <location>
        <begin position="534"/>
        <end position="557"/>
    </location>
</feature>
<sequence>MNDKISWLSVRSLVRLEMRARFGSKVDMSAKDKAGKALGVLFTLAIYAILVTGIYFLTAMFVRRSELPFEFLVLATLFTLCVTTVVSIGNVVKNLYMSGDNELLLRFPVSGREILLAKSIYCFVHNVVINLLVMLPIHIIFGVVTGAPVGFYFASLAVIIITIPLPYAIANLLAIPVMMIMNLVKNQFLLVLILLIAAICAVFILYMTALGGVLDYMRDESAGMFSPAVMDRLRDIAGAAYPFKWYALLLAGWMFGYSATEIGLSFLYIFLITAALAVAGYFVTTRTYYKIILTGVETEKVSFQKKIPNIKRSVFGTLLHREFFLILRSFNYSFQYLAMAVAAPVMVYYCNDLAATMGQNTVGAAIVPGLTLLVIIIFVSIIVSFASTSISREGNSFYLTKIVPVSYTQQILAKLFLYAAVGTASVVLSCIVVAAAFGTDRAGNLLTSLDVGCIFIISEMIVLALTCLAISADVKSPTFNVVGDGEMVSANKNMVLSLIVGILVAAVFGVFTMVFSFLPLSIGTVTIVDSMGDIYAILSAISVVILAGSVAALFVNLEKRYQRIAP</sequence>
<feature type="transmembrane region" description="Helical" evidence="1">
    <location>
        <begin position="37"/>
        <end position="59"/>
    </location>
</feature>
<reference evidence="2" key="2">
    <citation type="journal article" date="2021" name="PeerJ">
        <title>Extensive microbial diversity within the chicken gut microbiome revealed by metagenomics and culture.</title>
        <authorList>
            <person name="Gilroy R."/>
            <person name="Ravi A."/>
            <person name="Getino M."/>
            <person name="Pursley I."/>
            <person name="Horton D.L."/>
            <person name="Alikhan N.F."/>
            <person name="Baker D."/>
            <person name="Gharbi K."/>
            <person name="Hall N."/>
            <person name="Watson M."/>
            <person name="Adriaenssens E.M."/>
            <person name="Foster-Nyarko E."/>
            <person name="Jarju S."/>
            <person name="Secka A."/>
            <person name="Antonio M."/>
            <person name="Oren A."/>
            <person name="Chaudhuri R.R."/>
            <person name="La Ragione R."/>
            <person name="Hildebrand F."/>
            <person name="Pallen M.J."/>
        </authorList>
    </citation>
    <scope>NUCLEOTIDE SEQUENCE</scope>
    <source>
        <strain evidence="2">1063</strain>
    </source>
</reference>
<comment type="caution">
    <text evidence="2">The sequence shown here is derived from an EMBL/GenBank/DDBJ whole genome shotgun (WGS) entry which is preliminary data.</text>
</comment>
<dbReference type="AlphaFoldDB" id="A0A9D1HTC5"/>
<feature type="transmembrane region" description="Helical" evidence="1">
    <location>
        <begin position="495"/>
        <end position="522"/>
    </location>
</feature>
<feature type="transmembrane region" description="Helical" evidence="1">
    <location>
        <begin position="330"/>
        <end position="349"/>
    </location>
</feature>
<feature type="transmembrane region" description="Helical" evidence="1">
    <location>
        <begin position="361"/>
        <end position="386"/>
    </location>
</feature>
<organism evidence="2 3">
    <name type="scientific">Candidatus Limadaptatus stercorigallinarum</name>
    <dbReference type="NCBI Taxonomy" id="2840845"/>
    <lineage>
        <taxon>Bacteria</taxon>
        <taxon>Bacillati</taxon>
        <taxon>Bacillota</taxon>
        <taxon>Clostridia</taxon>
        <taxon>Eubacteriales</taxon>
        <taxon>Candidatus Limadaptatus</taxon>
    </lineage>
</organism>
<reference evidence="2" key="1">
    <citation type="submission" date="2020-10" db="EMBL/GenBank/DDBJ databases">
        <authorList>
            <person name="Gilroy R."/>
        </authorList>
    </citation>
    <scope>NUCLEOTIDE SEQUENCE</scope>
    <source>
        <strain evidence="2">1063</strain>
    </source>
</reference>
<keyword evidence="1" id="KW-1133">Transmembrane helix</keyword>
<evidence type="ECO:0000256" key="1">
    <source>
        <dbReference type="SAM" id="Phobius"/>
    </source>
</evidence>
<name>A0A9D1HTC5_9FIRM</name>
<evidence type="ECO:0000313" key="3">
    <source>
        <dbReference type="Proteomes" id="UP000824088"/>
    </source>
</evidence>
<feature type="transmembrane region" description="Helical" evidence="1">
    <location>
        <begin position="262"/>
        <end position="283"/>
    </location>
</feature>
<dbReference type="Proteomes" id="UP000824088">
    <property type="component" value="Unassembled WGS sequence"/>
</dbReference>
<dbReference type="EMBL" id="DVMN01000069">
    <property type="protein sequence ID" value="HIU21363.1"/>
    <property type="molecule type" value="Genomic_DNA"/>
</dbReference>
<feature type="transmembrane region" description="Helical" evidence="1">
    <location>
        <begin position="71"/>
        <end position="96"/>
    </location>
</feature>
<proteinExistence type="predicted"/>
<feature type="transmembrane region" description="Helical" evidence="1">
    <location>
        <begin position="449"/>
        <end position="474"/>
    </location>
</feature>
<feature type="transmembrane region" description="Helical" evidence="1">
    <location>
        <begin position="189"/>
        <end position="214"/>
    </location>
</feature>
<accession>A0A9D1HTC5</accession>
<gene>
    <name evidence="2" type="ORF">IAD51_03935</name>
</gene>
<protein>
    <submittedName>
        <fullName evidence="2">Uncharacterized protein</fullName>
    </submittedName>
</protein>
<feature type="transmembrane region" description="Helical" evidence="1">
    <location>
        <begin position="415"/>
        <end position="437"/>
    </location>
</feature>